<gene>
    <name evidence="1" type="ORF">ALC60_08624</name>
</gene>
<proteinExistence type="predicted"/>
<dbReference type="AlphaFoldDB" id="A0A151WVW4"/>
<accession>A0A151WVW4</accession>
<name>A0A151WVW4_9HYME</name>
<dbReference type="EMBL" id="KQ982691">
    <property type="protein sequence ID" value="KYQ52010.1"/>
    <property type="molecule type" value="Genomic_DNA"/>
</dbReference>
<evidence type="ECO:0000313" key="2">
    <source>
        <dbReference type="Proteomes" id="UP000075809"/>
    </source>
</evidence>
<protein>
    <submittedName>
        <fullName evidence="1">Uncharacterized protein</fullName>
    </submittedName>
</protein>
<sequence length="140" mass="15137">MGRSSPIHVPGQSRRLRKNHQDFKRNINKEFPKVTMPDHGNLLLGGCLIADRLKHTCVVALPLDVVGPRCATRVSALTSRKRLTLAAGAYSPSLSPTTHATPMENATLDSHGSTAPHPTALAPGTHRPRDHLLHVGARVE</sequence>
<reference evidence="1 2" key="1">
    <citation type="submission" date="2015-09" db="EMBL/GenBank/DDBJ databases">
        <title>Trachymyrmex zeteki WGS genome.</title>
        <authorList>
            <person name="Nygaard S."/>
            <person name="Hu H."/>
            <person name="Boomsma J."/>
            <person name="Zhang G."/>
        </authorList>
    </citation>
    <scope>NUCLEOTIDE SEQUENCE [LARGE SCALE GENOMIC DNA]</scope>
    <source>
        <strain evidence="1">Tzet28-1</strain>
        <tissue evidence="1">Whole body</tissue>
    </source>
</reference>
<keyword evidence="2" id="KW-1185">Reference proteome</keyword>
<dbReference type="Proteomes" id="UP000075809">
    <property type="component" value="Unassembled WGS sequence"/>
</dbReference>
<organism evidence="1 2">
    <name type="scientific">Mycetomoellerius zeteki</name>
    <dbReference type="NCBI Taxonomy" id="64791"/>
    <lineage>
        <taxon>Eukaryota</taxon>
        <taxon>Metazoa</taxon>
        <taxon>Ecdysozoa</taxon>
        <taxon>Arthropoda</taxon>
        <taxon>Hexapoda</taxon>
        <taxon>Insecta</taxon>
        <taxon>Pterygota</taxon>
        <taxon>Neoptera</taxon>
        <taxon>Endopterygota</taxon>
        <taxon>Hymenoptera</taxon>
        <taxon>Apocrita</taxon>
        <taxon>Aculeata</taxon>
        <taxon>Formicoidea</taxon>
        <taxon>Formicidae</taxon>
        <taxon>Myrmicinae</taxon>
        <taxon>Mycetomoellerius</taxon>
    </lineage>
</organism>
<evidence type="ECO:0000313" key="1">
    <source>
        <dbReference type="EMBL" id="KYQ52010.1"/>
    </source>
</evidence>